<name>A0A9J6B8W6_SOLCO</name>
<evidence type="ECO:0000313" key="1">
    <source>
        <dbReference type="EMBL" id="KAG5632895.1"/>
    </source>
</evidence>
<reference evidence="1 2" key="1">
    <citation type="submission" date="2020-09" db="EMBL/GenBank/DDBJ databases">
        <title>De no assembly of potato wild relative species, Solanum commersonii.</title>
        <authorList>
            <person name="Cho K."/>
        </authorList>
    </citation>
    <scope>NUCLEOTIDE SEQUENCE [LARGE SCALE GENOMIC DNA]</scope>
    <source>
        <strain evidence="1">LZ3.2</strain>
        <tissue evidence="1">Leaf</tissue>
    </source>
</reference>
<dbReference type="AlphaFoldDB" id="A0A9J6B8W6"/>
<protein>
    <submittedName>
        <fullName evidence="1">Uncharacterized protein</fullName>
    </submittedName>
</protein>
<gene>
    <name evidence="1" type="ORF">H5410_004612</name>
</gene>
<accession>A0A9J6B8W6</accession>
<dbReference type="Proteomes" id="UP000824120">
    <property type="component" value="Chromosome 1"/>
</dbReference>
<evidence type="ECO:0000313" key="2">
    <source>
        <dbReference type="Proteomes" id="UP000824120"/>
    </source>
</evidence>
<dbReference type="EMBL" id="JACXVP010000001">
    <property type="protein sequence ID" value="KAG5632895.1"/>
    <property type="molecule type" value="Genomic_DNA"/>
</dbReference>
<comment type="caution">
    <text evidence="1">The sequence shown here is derived from an EMBL/GenBank/DDBJ whole genome shotgun (WGS) entry which is preliminary data.</text>
</comment>
<sequence>MEKEGETTNDMILQQPLPKIPILEKFEREASLKSKFIIDQPLRTSTDSWKEEENHKTNDMSHILTLEKLESHFIKSKLMVGQENGILSPWIMNSHKVQVMLNLTHLIWLIIFLRVGQNSSESMFNISQKFNEYTQGFGYSNEAFTSRSLSSRKENEDGAPGELQSTSWNIQDSHFNTTTNCPWAPNSYMNIIDHQDLYSSTIPRANEFDFGEEAELSKIFDITLEHHVNTTIISKLPNIVPEEQQLMTTTNISSNSSSDKNSLRITYPIILDDDDDYSLLYIYSAGLKNVSMLREDGVTSPNVINQENPKTLIPMSIVMEK</sequence>
<keyword evidence="2" id="KW-1185">Reference proteome</keyword>
<dbReference type="OrthoDB" id="1316686at2759"/>
<organism evidence="1 2">
    <name type="scientific">Solanum commersonii</name>
    <name type="common">Commerson's wild potato</name>
    <name type="synonym">Commerson's nightshade</name>
    <dbReference type="NCBI Taxonomy" id="4109"/>
    <lineage>
        <taxon>Eukaryota</taxon>
        <taxon>Viridiplantae</taxon>
        <taxon>Streptophyta</taxon>
        <taxon>Embryophyta</taxon>
        <taxon>Tracheophyta</taxon>
        <taxon>Spermatophyta</taxon>
        <taxon>Magnoliopsida</taxon>
        <taxon>eudicotyledons</taxon>
        <taxon>Gunneridae</taxon>
        <taxon>Pentapetalae</taxon>
        <taxon>asterids</taxon>
        <taxon>lamiids</taxon>
        <taxon>Solanales</taxon>
        <taxon>Solanaceae</taxon>
        <taxon>Solanoideae</taxon>
        <taxon>Solaneae</taxon>
        <taxon>Solanum</taxon>
    </lineage>
</organism>
<proteinExistence type="predicted"/>